<keyword evidence="1" id="KW-0472">Membrane</keyword>
<gene>
    <name evidence="4" type="ORF">S100892_01627</name>
</gene>
<protein>
    <submittedName>
        <fullName evidence="4">Uncharacterized protein</fullName>
    </submittedName>
</protein>
<name>A0A1Y0VPR3_PEDPE</name>
<evidence type="ECO:0000259" key="3">
    <source>
        <dbReference type="Pfam" id="PF11797"/>
    </source>
</evidence>
<evidence type="ECO:0000259" key="2">
    <source>
        <dbReference type="Pfam" id="PF06030"/>
    </source>
</evidence>
<dbReference type="InterPro" id="IPR010317">
    <property type="entry name" value="WxLIP_PGBD"/>
</dbReference>
<feature type="domain" description="WxL Interacting Protein peptidoglycan binding" evidence="2">
    <location>
        <begin position="35"/>
        <end position="153"/>
    </location>
</feature>
<feature type="transmembrane region" description="Helical" evidence="1">
    <location>
        <begin position="302"/>
        <end position="322"/>
    </location>
</feature>
<evidence type="ECO:0000313" key="5">
    <source>
        <dbReference type="Proteomes" id="UP000196118"/>
    </source>
</evidence>
<evidence type="ECO:0000313" key="4">
    <source>
        <dbReference type="EMBL" id="ARW20171.1"/>
    </source>
</evidence>
<feature type="domain" description="WxL Interacting Protein host binding" evidence="3">
    <location>
        <begin position="160"/>
        <end position="288"/>
    </location>
</feature>
<dbReference type="AlphaFoldDB" id="A0A1Y0VPR3"/>
<dbReference type="InterPro" id="IPR021759">
    <property type="entry name" value="WxLIP_HBD"/>
</dbReference>
<dbReference type="Pfam" id="PF06030">
    <property type="entry name" value="WxLIP_PGBD"/>
    <property type="match status" value="1"/>
</dbReference>
<dbReference type="EMBL" id="CP021474">
    <property type="protein sequence ID" value="ARW20171.1"/>
    <property type="molecule type" value="Genomic_DNA"/>
</dbReference>
<organism evidence="4 5">
    <name type="scientific">Pediococcus pentosaceus</name>
    <dbReference type="NCBI Taxonomy" id="1255"/>
    <lineage>
        <taxon>Bacteria</taxon>
        <taxon>Bacillati</taxon>
        <taxon>Bacillota</taxon>
        <taxon>Bacilli</taxon>
        <taxon>Lactobacillales</taxon>
        <taxon>Lactobacillaceae</taxon>
        <taxon>Pediococcus</taxon>
    </lineage>
</organism>
<keyword evidence="1" id="KW-1133">Transmembrane helix</keyword>
<dbReference type="Proteomes" id="UP000196118">
    <property type="component" value="Chromosome"/>
</dbReference>
<evidence type="ECO:0000256" key="1">
    <source>
        <dbReference type="SAM" id="Phobius"/>
    </source>
</evidence>
<accession>A0A1Y0VPR3</accession>
<reference evidence="4 5" key="1">
    <citation type="submission" date="2017-05" db="EMBL/GenBank/DDBJ databases">
        <title>Genome sequence of Pediococcus pentosaceus strain SRCM100892.</title>
        <authorList>
            <person name="Cho S.H."/>
        </authorList>
    </citation>
    <scope>NUCLEOTIDE SEQUENCE [LARGE SCALE GENOMIC DNA]</scope>
    <source>
        <strain evidence="4 5">SRCM100892</strain>
    </source>
</reference>
<dbReference type="Pfam" id="PF11797">
    <property type="entry name" value="WxLIP_HBD"/>
    <property type="match status" value="1"/>
</dbReference>
<keyword evidence="1" id="KW-0812">Transmembrane</keyword>
<sequence length="328" mass="37393">MKRDRYEKIFTLVFIFVISILTATNVHADHKLASYSVTPIFSEHQTDGADSYFDIKWPPASKESFGIKITNNTKKTKQFEIEVNKARTNRNGIVDYSDRTPEKANTVYKLTQMIKLPKEVEVAPNSSQIIHGSISFPAKDFNGILMAGLHFTEKTTAVKKNTISNTIAYNIPFVIRGNYDQRPTPRLSLDQLKMTKPNLSTYELAAKLTNHHQNLLKSVKSVSTIKNMDNKTLKKETKRIDITPETTFKNPIQVLKNIKAGQYKLVLTMQHGKDHWKFEKNFKIKPADLKVAKRHQIQNHSALFIGLAVIALIVIGGGWIIFKKLKRK</sequence>
<proteinExistence type="predicted"/>